<proteinExistence type="predicted"/>
<sequence length="81" mass="8819">MPLASFYLYFPDENGARAAGTRLQGSGYDVEVRLGADDVNWLALAEKDIPEGDLDTIEADLGRLAEELNGEYDGHEIDVSS</sequence>
<dbReference type="Gene3D" id="3.30.70.970">
    <property type="entry name" value="RraB-like"/>
    <property type="match status" value="1"/>
</dbReference>
<feature type="domain" description="Regulator of ribonuclease activity B" evidence="1">
    <location>
        <begin position="5"/>
        <end position="76"/>
    </location>
</feature>
<dbReference type="SUPFAM" id="SSF89946">
    <property type="entry name" value="Hypothetical protein VC0424"/>
    <property type="match status" value="1"/>
</dbReference>
<dbReference type="EMBL" id="CADCVT010000149">
    <property type="protein sequence ID" value="CAA9493923.1"/>
    <property type="molecule type" value="Genomic_DNA"/>
</dbReference>
<dbReference type="InterPro" id="IPR036701">
    <property type="entry name" value="RraB-like_sf"/>
</dbReference>
<gene>
    <name evidence="2" type="ORF">AVDCRST_MAG85-1374</name>
</gene>
<organism evidence="2">
    <name type="scientific">uncultured Solirubrobacteraceae bacterium</name>
    <dbReference type="NCBI Taxonomy" id="1162706"/>
    <lineage>
        <taxon>Bacteria</taxon>
        <taxon>Bacillati</taxon>
        <taxon>Actinomycetota</taxon>
        <taxon>Thermoleophilia</taxon>
        <taxon>Solirubrobacterales</taxon>
        <taxon>Solirubrobacteraceae</taxon>
        <taxon>environmental samples</taxon>
    </lineage>
</organism>
<protein>
    <recommendedName>
        <fullName evidence="1">Regulator of ribonuclease activity B domain-containing protein</fullName>
    </recommendedName>
</protein>
<evidence type="ECO:0000313" key="2">
    <source>
        <dbReference type="EMBL" id="CAA9493923.1"/>
    </source>
</evidence>
<accession>A0A6J4SK83</accession>
<name>A0A6J4SK83_9ACTN</name>
<reference evidence="2" key="1">
    <citation type="submission" date="2020-02" db="EMBL/GenBank/DDBJ databases">
        <authorList>
            <person name="Meier V. D."/>
        </authorList>
    </citation>
    <scope>NUCLEOTIDE SEQUENCE</scope>
    <source>
        <strain evidence="2">AVDCRST_MAG85</strain>
    </source>
</reference>
<dbReference type="Pfam" id="PF06877">
    <property type="entry name" value="RraB"/>
    <property type="match status" value="1"/>
</dbReference>
<dbReference type="AlphaFoldDB" id="A0A6J4SK83"/>
<dbReference type="InterPro" id="IPR009671">
    <property type="entry name" value="RraB_dom"/>
</dbReference>
<evidence type="ECO:0000259" key="1">
    <source>
        <dbReference type="Pfam" id="PF06877"/>
    </source>
</evidence>